<comment type="caution">
    <text evidence="2">The sequence shown here is derived from an EMBL/GenBank/DDBJ whole genome shotgun (WGS) entry which is preliminary data.</text>
</comment>
<name>A0ABN0T3D1_9FIRM</name>
<dbReference type="RefSeq" id="WP_304986957.1">
    <property type="nucleotide sequence ID" value="NZ_BAAACR010000008.1"/>
</dbReference>
<dbReference type="InterPro" id="IPR007534">
    <property type="entry name" value="LuxE"/>
</dbReference>
<dbReference type="Proteomes" id="UP001500399">
    <property type="component" value="Unassembled WGS sequence"/>
</dbReference>
<dbReference type="EMBL" id="BAAACR010000008">
    <property type="protein sequence ID" value="GAA0210839.1"/>
    <property type="molecule type" value="Genomic_DNA"/>
</dbReference>
<protein>
    <submittedName>
        <fullName evidence="2">Acyl-protein synthetase</fullName>
    </submittedName>
</protein>
<organism evidence="2 3">
    <name type="scientific">Selenomonas dianae</name>
    <dbReference type="NCBI Taxonomy" id="135079"/>
    <lineage>
        <taxon>Bacteria</taxon>
        <taxon>Bacillati</taxon>
        <taxon>Bacillota</taxon>
        <taxon>Negativicutes</taxon>
        <taxon>Selenomonadales</taxon>
        <taxon>Selenomonadaceae</taxon>
        <taxon>Selenomonas</taxon>
    </lineage>
</organism>
<feature type="domain" description="Acyl-protein synthetase LuxE" evidence="1">
    <location>
        <begin position="9"/>
        <end position="353"/>
    </location>
</feature>
<gene>
    <name evidence="2" type="ORF">GCM10008919_12740</name>
</gene>
<evidence type="ECO:0000313" key="2">
    <source>
        <dbReference type="EMBL" id="GAA0210839.1"/>
    </source>
</evidence>
<evidence type="ECO:0000259" key="1">
    <source>
        <dbReference type="Pfam" id="PF04443"/>
    </source>
</evidence>
<accession>A0ABN0T3D1</accession>
<evidence type="ECO:0000313" key="3">
    <source>
        <dbReference type="Proteomes" id="UP001500399"/>
    </source>
</evidence>
<dbReference type="Pfam" id="PF04443">
    <property type="entry name" value="LuxE"/>
    <property type="match status" value="1"/>
</dbReference>
<reference evidence="2 3" key="1">
    <citation type="journal article" date="2019" name="Int. J. Syst. Evol. Microbiol.">
        <title>The Global Catalogue of Microorganisms (GCM) 10K type strain sequencing project: providing services to taxonomists for standard genome sequencing and annotation.</title>
        <authorList>
            <consortium name="The Broad Institute Genomics Platform"/>
            <consortium name="The Broad Institute Genome Sequencing Center for Infectious Disease"/>
            <person name="Wu L."/>
            <person name="Ma J."/>
        </authorList>
    </citation>
    <scope>NUCLEOTIDE SEQUENCE [LARGE SCALE GENOMIC DNA]</scope>
    <source>
        <strain evidence="2 3">JCM 8542</strain>
    </source>
</reference>
<sequence length="358" mass="40913">MLEVFHELAPYALPKAEKEKLLLSAMRKLTEWHRHRCVPYQRYLDAIGYDPAGVKTLENVPFLPIRAFKELQMKSIPDDDVFKVMMSSGTSGQKQSRIYLDRETAVLQQKVLLRLLGDFIGNRRLPMLVIDSDAVIRDRRNFTTRGATIMGLEFAARRMIFALDEQMQLKEDVLDDFIQAYGAEPFIIFGFTFMVWQHLFRRLKQAGRTADLSNGYLLTAGGWKKLVNLKISNEDFKNMGQAVCGIKHYVDHYGMAEQTGCIYAECEYGHLHASIYSDVIIRRYRDFSPCAMGEKGFIQLLSTLPHSYPGHSILTEDEGIIEGEDDCPCGRKGKYIRILGRVEQAEIRGCSDTYGARI</sequence>
<keyword evidence="3" id="KW-1185">Reference proteome</keyword>
<dbReference type="Gene3D" id="3.40.50.12780">
    <property type="entry name" value="N-terminal domain of ligase-like"/>
    <property type="match status" value="1"/>
</dbReference>
<proteinExistence type="predicted"/>
<dbReference type="InterPro" id="IPR042099">
    <property type="entry name" value="ANL_N_sf"/>
</dbReference>